<gene>
    <name evidence="2" type="ORF">S12H4_51827</name>
</gene>
<accession>X1TDX0</accession>
<proteinExistence type="predicted"/>
<comment type="caution">
    <text evidence="2">The sequence shown here is derived from an EMBL/GenBank/DDBJ whole genome shotgun (WGS) entry which is preliminary data.</text>
</comment>
<reference evidence="2" key="1">
    <citation type="journal article" date="2014" name="Front. Microbiol.">
        <title>High frequency of phylogenetically diverse reductive dehalogenase-homologous genes in deep subseafloor sedimentary metagenomes.</title>
        <authorList>
            <person name="Kawai M."/>
            <person name="Futagami T."/>
            <person name="Toyoda A."/>
            <person name="Takaki Y."/>
            <person name="Nishi S."/>
            <person name="Hori S."/>
            <person name="Arai W."/>
            <person name="Tsubouchi T."/>
            <person name="Morono Y."/>
            <person name="Uchiyama I."/>
            <person name="Ito T."/>
            <person name="Fujiyama A."/>
            <person name="Inagaki F."/>
            <person name="Takami H."/>
        </authorList>
    </citation>
    <scope>NUCLEOTIDE SEQUENCE</scope>
    <source>
        <strain evidence="2">Expedition CK06-06</strain>
    </source>
</reference>
<dbReference type="EMBL" id="BARW01032799">
    <property type="protein sequence ID" value="GAJ03488.1"/>
    <property type="molecule type" value="Genomic_DNA"/>
</dbReference>
<evidence type="ECO:0000313" key="2">
    <source>
        <dbReference type="EMBL" id="GAJ03488.1"/>
    </source>
</evidence>
<organism evidence="2">
    <name type="scientific">marine sediment metagenome</name>
    <dbReference type="NCBI Taxonomy" id="412755"/>
    <lineage>
        <taxon>unclassified sequences</taxon>
        <taxon>metagenomes</taxon>
        <taxon>ecological metagenomes</taxon>
    </lineage>
</organism>
<dbReference type="AlphaFoldDB" id="X1TDX0"/>
<name>X1TDX0_9ZZZZ</name>
<evidence type="ECO:0000256" key="1">
    <source>
        <dbReference type="SAM" id="MobiDB-lite"/>
    </source>
</evidence>
<protein>
    <submittedName>
        <fullName evidence="2">Uncharacterized protein</fullName>
    </submittedName>
</protein>
<feature type="compositionally biased region" description="Basic and acidic residues" evidence="1">
    <location>
        <begin position="28"/>
        <end position="40"/>
    </location>
</feature>
<sequence>MRSFSRIRQGPGDSETILSSAPVHKQTAKYEQDGPERYQR</sequence>
<feature type="region of interest" description="Disordered" evidence="1">
    <location>
        <begin position="1"/>
        <end position="40"/>
    </location>
</feature>